<accession>A0ABN7W3Q5</accession>
<dbReference type="EMBL" id="CAJVQB010029687">
    <property type="protein sequence ID" value="CAG8814439.1"/>
    <property type="molecule type" value="Genomic_DNA"/>
</dbReference>
<keyword evidence="2" id="KW-1185">Reference proteome</keyword>
<gene>
    <name evidence="1" type="ORF">GMARGA_LOCUS26050</name>
</gene>
<sequence>MEESNVEETAINISEESTESQLSDKKLSFANNLFSIMRYLKGPNKEEIILPYLQRKVYNYFAQTKAQHFKSQKLKHISEIRSLHLDVLESYFNKLIDQAKKASIFGLMIDKSTRGQTKYLVLCYQFWYEKDQMPVVMVAQLQTIIKCNAEVVSDTVIIYILKSGLDIKKCVLWVTNNTSYLLGEKKGAISLFNKKTNTSSLWIDKLTEALDALSSKEFGLFFDNLEQEIVKALEYFRKWFLPWLYLPLSICHLGDLEIRFAKELEDDFKNGITNTFGL</sequence>
<dbReference type="Proteomes" id="UP000789901">
    <property type="component" value="Unassembled WGS sequence"/>
</dbReference>
<evidence type="ECO:0000313" key="2">
    <source>
        <dbReference type="Proteomes" id="UP000789901"/>
    </source>
</evidence>
<organism evidence="1 2">
    <name type="scientific">Gigaspora margarita</name>
    <dbReference type="NCBI Taxonomy" id="4874"/>
    <lineage>
        <taxon>Eukaryota</taxon>
        <taxon>Fungi</taxon>
        <taxon>Fungi incertae sedis</taxon>
        <taxon>Mucoromycota</taxon>
        <taxon>Glomeromycotina</taxon>
        <taxon>Glomeromycetes</taxon>
        <taxon>Diversisporales</taxon>
        <taxon>Gigasporaceae</taxon>
        <taxon>Gigaspora</taxon>
    </lineage>
</organism>
<evidence type="ECO:0000313" key="1">
    <source>
        <dbReference type="EMBL" id="CAG8814439.1"/>
    </source>
</evidence>
<name>A0ABN7W3Q5_GIGMA</name>
<proteinExistence type="predicted"/>
<feature type="non-terminal residue" evidence="1">
    <location>
        <position position="278"/>
    </location>
</feature>
<comment type="caution">
    <text evidence="1">The sequence shown here is derived from an EMBL/GenBank/DDBJ whole genome shotgun (WGS) entry which is preliminary data.</text>
</comment>
<reference evidence="1 2" key="1">
    <citation type="submission" date="2021-06" db="EMBL/GenBank/DDBJ databases">
        <authorList>
            <person name="Kallberg Y."/>
            <person name="Tangrot J."/>
            <person name="Rosling A."/>
        </authorList>
    </citation>
    <scope>NUCLEOTIDE SEQUENCE [LARGE SCALE GENOMIC DNA]</scope>
    <source>
        <strain evidence="1 2">120-4 pot B 10/14</strain>
    </source>
</reference>
<protein>
    <submittedName>
        <fullName evidence="1">30574_t:CDS:1</fullName>
    </submittedName>
</protein>